<evidence type="ECO:0000313" key="3">
    <source>
        <dbReference type="Proteomes" id="UP000054196"/>
    </source>
</evidence>
<dbReference type="AlphaFoldDB" id="R7S433"/>
<dbReference type="RefSeq" id="XP_007387543.1">
    <property type="nucleotide sequence ID" value="XM_007387481.1"/>
</dbReference>
<reference evidence="3" key="1">
    <citation type="journal article" date="2012" name="Science">
        <title>The Paleozoic origin of enzymatic lignin decomposition reconstructed from 31 fungal genomes.</title>
        <authorList>
            <person name="Floudas D."/>
            <person name="Binder M."/>
            <person name="Riley R."/>
            <person name="Barry K."/>
            <person name="Blanchette R.A."/>
            <person name="Henrissat B."/>
            <person name="Martinez A.T."/>
            <person name="Otillar R."/>
            <person name="Spatafora J.W."/>
            <person name="Yadav J.S."/>
            <person name="Aerts A."/>
            <person name="Benoit I."/>
            <person name="Boyd A."/>
            <person name="Carlson A."/>
            <person name="Copeland A."/>
            <person name="Coutinho P.M."/>
            <person name="de Vries R.P."/>
            <person name="Ferreira P."/>
            <person name="Findley K."/>
            <person name="Foster B."/>
            <person name="Gaskell J."/>
            <person name="Glotzer D."/>
            <person name="Gorecki P."/>
            <person name="Heitman J."/>
            <person name="Hesse C."/>
            <person name="Hori C."/>
            <person name="Igarashi K."/>
            <person name="Jurgens J.A."/>
            <person name="Kallen N."/>
            <person name="Kersten P."/>
            <person name="Kohler A."/>
            <person name="Kuees U."/>
            <person name="Kumar T.K.A."/>
            <person name="Kuo A."/>
            <person name="LaButti K."/>
            <person name="Larrondo L.F."/>
            <person name="Lindquist E."/>
            <person name="Ling A."/>
            <person name="Lombard V."/>
            <person name="Lucas S."/>
            <person name="Lundell T."/>
            <person name="Martin R."/>
            <person name="McLaughlin D.J."/>
            <person name="Morgenstern I."/>
            <person name="Morin E."/>
            <person name="Murat C."/>
            <person name="Nagy L.G."/>
            <person name="Nolan M."/>
            <person name="Ohm R.A."/>
            <person name="Patyshakuliyeva A."/>
            <person name="Rokas A."/>
            <person name="Ruiz-Duenas F.J."/>
            <person name="Sabat G."/>
            <person name="Salamov A."/>
            <person name="Samejima M."/>
            <person name="Schmutz J."/>
            <person name="Slot J.C."/>
            <person name="St John F."/>
            <person name="Stenlid J."/>
            <person name="Sun H."/>
            <person name="Sun S."/>
            <person name="Syed K."/>
            <person name="Tsang A."/>
            <person name="Wiebenga A."/>
            <person name="Young D."/>
            <person name="Pisabarro A."/>
            <person name="Eastwood D.C."/>
            <person name="Martin F."/>
            <person name="Cullen D."/>
            <person name="Grigoriev I.V."/>
            <person name="Hibbett D.S."/>
        </authorList>
    </citation>
    <scope>NUCLEOTIDE SEQUENCE [LARGE SCALE GENOMIC DNA]</scope>
    <source>
        <strain evidence="3">HHB-11173 SS5</strain>
    </source>
</reference>
<proteinExistence type="predicted"/>
<dbReference type="OMA" id="ISCIGET"/>
<feature type="compositionally biased region" description="Acidic residues" evidence="1">
    <location>
        <begin position="118"/>
        <end position="134"/>
    </location>
</feature>
<dbReference type="eggNOG" id="ENOG502RG5A">
    <property type="taxonomic scope" value="Eukaryota"/>
</dbReference>
<gene>
    <name evidence="2" type="ORF">PUNSTDRAFT_137822</name>
</gene>
<dbReference type="GeneID" id="18879913"/>
<name>R7S433_PUNST</name>
<protein>
    <submittedName>
        <fullName evidence="2">Uncharacterized protein</fullName>
    </submittedName>
</protein>
<sequence length="373" mass="39663">MASAKVPFIPDNTNGSVTKLDMRIGGLLAEPATGADEPYAPVFPVGFYTSFGGFLADNLTAPRRNQSRRGTPSYTTSRHSTISPPSTPYAHAGARALPHVRDALDVHEPHWRHGWGEPDQEQTEPYTGDESDGWEDPLNATQLAYVTIYGLDSGCHPVSLVLSCQDSYFTEYSAGADIVMQDMGTVCTPDYGDCGCDNCKGAFEDISDWMTSTLASRSWAANSLSPSGLVPQAFGNDTYWKRYPTGAEYTVSAALTINHGVVAWGQPAPDDLLAAASALAAALEPAKAFILSPEAEYAQSPTDRVDVASWTVGSRALLLVTNLNYEAKTVPIPAALRAAARAGLKQVLDTGAKIVGENIVLESVGTGAFILGR</sequence>
<dbReference type="OrthoDB" id="2338662at2759"/>
<evidence type="ECO:0000313" key="2">
    <source>
        <dbReference type="EMBL" id="EIN05140.1"/>
    </source>
</evidence>
<dbReference type="KEGG" id="psq:PUNSTDRAFT_137822"/>
<dbReference type="EMBL" id="JH687551">
    <property type="protein sequence ID" value="EIN05140.1"/>
    <property type="molecule type" value="Genomic_DNA"/>
</dbReference>
<organism evidence="2 3">
    <name type="scientific">Punctularia strigosozonata (strain HHB-11173)</name>
    <name type="common">White-rot fungus</name>
    <dbReference type="NCBI Taxonomy" id="741275"/>
    <lineage>
        <taxon>Eukaryota</taxon>
        <taxon>Fungi</taxon>
        <taxon>Dikarya</taxon>
        <taxon>Basidiomycota</taxon>
        <taxon>Agaricomycotina</taxon>
        <taxon>Agaricomycetes</taxon>
        <taxon>Corticiales</taxon>
        <taxon>Punctulariaceae</taxon>
        <taxon>Punctularia</taxon>
    </lineage>
</organism>
<evidence type="ECO:0000256" key="1">
    <source>
        <dbReference type="SAM" id="MobiDB-lite"/>
    </source>
</evidence>
<accession>R7S433</accession>
<dbReference type="HOGENOM" id="CLU_742147_0_0_1"/>
<dbReference type="Proteomes" id="UP000054196">
    <property type="component" value="Unassembled WGS sequence"/>
</dbReference>
<keyword evidence="3" id="KW-1185">Reference proteome</keyword>
<feature type="region of interest" description="Disordered" evidence="1">
    <location>
        <begin position="59"/>
        <end position="86"/>
    </location>
</feature>
<feature type="region of interest" description="Disordered" evidence="1">
    <location>
        <begin position="110"/>
        <end position="134"/>
    </location>
</feature>
<feature type="compositionally biased region" description="Polar residues" evidence="1">
    <location>
        <begin position="68"/>
        <end position="84"/>
    </location>
</feature>